<keyword evidence="3" id="KW-1185">Reference proteome</keyword>
<dbReference type="AlphaFoldDB" id="A0A4P9WG35"/>
<dbReference type="EMBL" id="KZ995619">
    <property type="protein sequence ID" value="RKO90308.1"/>
    <property type="molecule type" value="Genomic_DNA"/>
</dbReference>
<evidence type="ECO:0000313" key="3">
    <source>
        <dbReference type="Proteomes" id="UP000269721"/>
    </source>
</evidence>
<reference evidence="3" key="1">
    <citation type="journal article" date="2018" name="Nat. Microbiol.">
        <title>Leveraging single-cell genomics to expand the fungal tree of life.</title>
        <authorList>
            <person name="Ahrendt S.R."/>
            <person name="Quandt C.A."/>
            <person name="Ciobanu D."/>
            <person name="Clum A."/>
            <person name="Salamov A."/>
            <person name="Andreopoulos B."/>
            <person name="Cheng J.F."/>
            <person name="Woyke T."/>
            <person name="Pelin A."/>
            <person name="Henrissat B."/>
            <person name="Reynolds N.K."/>
            <person name="Benny G.L."/>
            <person name="Smith M.E."/>
            <person name="James T.Y."/>
            <person name="Grigoriev I.V."/>
        </authorList>
    </citation>
    <scope>NUCLEOTIDE SEQUENCE [LARGE SCALE GENOMIC DNA]</scope>
</reference>
<accession>A0A4P9WG35</accession>
<evidence type="ECO:0000256" key="1">
    <source>
        <dbReference type="SAM" id="MobiDB-lite"/>
    </source>
</evidence>
<evidence type="ECO:0000313" key="2">
    <source>
        <dbReference type="EMBL" id="RKO90308.1"/>
    </source>
</evidence>
<sequence>MPAQRHKRATAAGKRVMIFIMGYPPQDTLGPANGIFPSKEGGAAASDVAVLLLVGRSGEACLRTSTQSAPCAGAPSCAVSCVRRNGGNGAKANKRTRLRERVTRFVRGGRKGLRRKETPARSQQDRTTKSSSNYVHTYRCALPLRHGETDTDPTGFSEIDTPPFDEVAIDTVPPPTMAIPPPGPALVTAVPVAPVLGPSTESTDAVPPVVTPAEASPIVNVWLMEAVTALPAGAVPIPMAMLLLDVMPPGWDWANAAVDPADVAEDGPGMKSPAANPLLLVEESAVLVPPTPDALAAPSIALADASVPGASVPLPDAALPAETEPGPVLVVPEIDEPEADIAASGYNESGDERNAPGQKRHKKKNTHSWEKVELAATPEYSVISENGVPGWQVAVSGCRGQEPTFRGRGGVFFAGVDGIRNREAKTKPESQVVRAARKRVSAGSQRRVASASEVVGAKLCKAQDHLEVSPWGSGRLRKVEDWVELLLSSSTVETRRGPGSKREFESLQPLQLPVVSGSRGRLPAIHELQHPVRAPPIRSASQVSDEKLSTPNTRAVPTSSTSTLAGNGVRGPLCHPLVGDRQNGPSDCVGERLDKRVPDIEAFQLQKNAAYKKTVFTRA</sequence>
<gene>
    <name evidence="2" type="ORF">BDK51DRAFT_51764</name>
</gene>
<dbReference type="Proteomes" id="UP000269721">
    <property type="component" value="Unassembled WGS sequence"/>
</dbReference>
<feature type="region of interest" description="Disordered" evidence="1">
    <location>
        <begin position="344"/>
        <end position="368"/>
    </location>
</feature>
<protein>
    <submittedName>
        <fullName evidence="2">Uncharacterized protein</fullName>
    </submittedName>
</protein>
<feature type="compositionally biased region" description="Polar residues" evidence="1">
    <location>
        <begin position="539"/>
        <end position="565"/>
    </location>
</feature>
<feature type="region of interest" description="Disordered" evidence="1">
    <location>
        <begin position="107"/>
        <end position="132"/>
    </location>
</feature>
<feature type="compositionally biased region" description="Basic and acidic residues" evidence="1">
    <location>
        <begin position="115"/>
        <end position="128"/>
    </location>
</feature>
<proteinExistence type="predicted"/>
<feature type="region of interest" description="Disordered" evidence="1">
    <location>
        <begin position="538"/>
        <end position="569"/>
    </location>
</feature>
<name>A0A4P9WG35_9FUNG</name>
<organism evidence="2 3">
    <name type="scientific">Blyttiomyces helicus</name>
    <dbReference type="NCBI Taxonomy" id="388810"/>
    <lineage>
        <taxon>Eukaryota</taxon>
        <taxon>Fungi</taxon>
        <taxon>Fungi incertae sedis</taxon>
        <taxon>Chytridiomycota</taxon>
        <taxon>Chytridiomycota incertae sedis</taxon>
        <taxon>Chytridiomycetes</taxon>
        <taxon>Chytridiomycetes incertae sedis</taxon>
        <taxon>Blyttiomyces</taxon>
    </lineage>
</organism>